<keyword evidence="4" id="KW-1185">Reference proteome</keyword>
<evidence type="ECO:0000313" key="3">
    <source>
        <dbReference type="EMBL" id="KAH9292231.1"/>
    </source>
</evidence>
<protein>
    <submittedName>
        <fullName evidence="3">Uncharacterized protein</fullName>
    </submittedName>
</protein>
<keyword evidence="2" id="KW-0472">Membrane</keyword>
<proteinExistence type="predicted"/>
<dbReference type="EMBL" id="JAHRHJ020003220">
    <property type="protein sequence ID" value="KAH9292231.1"/>
    <property type="molecule type" value="Genomic_DNA"/>
</dbReference>
<evidence type="ECO:0000313" key="4">
    <source>
        <dbReference type="Proteomes" id="UP000824469"/>
    </source>
</evidence>
<organism evidence="3 4">
    <name type="scientific">Taxus chinensis</name>
    <name type="common">Chinese yew</name>
    <name type="synonym">Taxus wallichiana var. chinensis</name>
    <dbReference type="NCBI Taxonomy" id="29808"/>
    <lineage>
        <taxon>Eukaryota</taxon>
        <taxon>Viridiplantae</taxon>
        <taxon>Streptophyta</taxon>
        <taxon>Embryophyta</taxon>
        <taxon>Tracheophyta</taxon>
        <taxon>Spermatophyta</taxon>
        <taxon>Pinopsida</taxon>
        <taxon>Pinidae</taxon>
        <taxon>Conifers II</taxon>
        <taxon>Cupressales</taxon>
        <taxon>Taxaceae</taxon>
        <taxon>Taxus</taxon>
    </lineage>
</organism>
<evidence type="ECO:0000256" key="1">
    <source>
        <dbReference type="SAM" id="MobiDB-lite"/>
    </source>
</evidence>
<dbReference type="Proteomes" id="UP000824469">
    <property type="component" value="Unassembled WGS sequence"/>
</dbReference>
<comment type="caution">
    <text evidence="3">The sequence shown here is derived from an EMBL/GenBank/DDBJ whole genome shotgun (WGS) entry which is preliminary data.</text>
</comment>
<feature type="compositionally biased region" description="Polar residues" evidence="1">
    <location>
        <begin position="1"/>
        <end position="33"/>
    </location>
</feature>
<evidence type="ECO:0000256" key="2">
    <source>
        <dbReference type="SAM" id="Phobius"/>
    </source>
</evidence>
<feature type="non-terminal residue" evidence="3">
    <location>
        <position position="170"/>
    </location>
</feature>
<feature type="region of interest" description="Disordered" evidence="1">
    <location>
        <begin position="1"/>
        <end position="34"/>
    </location>
</feature>
<name>A0AA38C452_TAXCH</name>
<sequence>MESSINNSAPVVDNQVSKQETKQGTQGNSSTRQIDFILETDHSTIDVENRGYQEVHDHMVAENKEDSTFSKENVSEGSHSSSREMMEAQQVHLNAKTVVIPVKQDSFNAPTTMLGLEHKSSWILCKFIAIAVIMLVSIAGGSLYLGWGSDHEMKGTKQRKKHQRRRKQFE</sequence>
<dbReference type="AlphaFoldDB" id="A0AA38C452"/>
<keyword evidence="2" id="KW-0812">Transmembrane</keyword>
<reference evidence="3 4" key="1">
    <citation type="journal article" date="2021" name="Nat. Plants">
        <title>The Taxus genome provides insights into paclitaxel biosynthesis.</title>
        <authorList>
            <person name="Xiong X."/>
            <person name="Gou J."/>
            <person name="Liao Q."/>
            <person name="Li Y."/>
            <person name="Zhou Q."/>
            <person name="Bi G."/>
            <person name="Li C."/>
            <person name="Du R."/>
            <person name="Wang X."/>
            <person name="Sun T."/>
            <person name="Guo L."/>
            <person name="Liang H."/>
            <person name="Lu P."/>
            <person name="Wu Y."/>
            <person name="Zhang Z."/>
            <person name="Ro D.K."/>
            <person name="Shang Y."/>
            <person name="Huang S."/>
            <person name="Yan J."/>
        </authorList>
    </citation>
    <scope>NUCLEOTIDE SEQUENCE [LARGE SCALE GENOMIC DNA]</scope>
    <source>
        <strain evidence="3">Ta-2019</strain>
    </source>
</reference>
<keyword evidence="2" id="KW-1133">Transmembrane helix</keyword>
<feature type="transmembrane region" description="Helical" evidence="2">
    <location>
        <begin position="123"/>
        <end position="147"/>
    </location>
</feature>
<gene>
    <name evidence="3" type="ORF">KI387_042586</name>
</gene>
<accession>A0AA38C452</accession>